<accession>A0A103XS71</accession>
<dbReference type="EMBL" id="LEKV01004375">
    <property type="protein sequence ID" value="KVH95834.1"/>
    <property type="molecule type" value="Genomic_DNA"/>
</dbReference>
<keyword evidence="2" id="KW-1185">Reference proteome</keyword>
<dbReference type="Proteomes" id="UP000243975">
    <property type="component" value="Unassembled WGS sequence"/>
</dbReference>
<protein>
    <submittedName>
        <fullName evidence="1">Uncharacterized protein</fullName>
    </submittedName>
</protein>
<comment type="caution">
    <text evidence="1">The sequence shown here is derived from an EMBL/GenBank/DDBJ whole genome shotgun (WGS) entry which is preliminary data.</text>
</comment>
<sequence length="61" mass="7296">MSPLRVVHRRILPTSIASQSPSSFPIGFAVRLRLTWMKRPMRHMCDEFCNFQGFFWAQIRR</sequence>
<organism evidence="1 2">
    <name type="scientific">Cynara cardunculus var. scolymus</name>
    <name type="common">Globe artichoke</name>
    <name type="synonym">Cynara scolymus</name>
    <dbReference type="NCBI Taxonomy" id="59895"/>
    <lineage>
        <taxon>Eukaryota</taxon>
        <taxon>Viridiplantae</taxon>
        <taxon>Streptophyta</taxon>
        <taxon>Embryophyta</taxon>
        <taxon>Tracheophyta</taxon>
        <taxon>Spermatophyta</taxon>
        <taxon>Magnoliopsida</taxon>
        <taxon>eudicotyledons</taxon>
        <taxon>Gunneridae</taxon>
        <taxon>Pentapetalae</taxon>
        <taxon>asterids</taxon>
        <taxon>campanulids</taxon>
        <taxon>Asterales</taxon>
        <taxon>Asteraceae</taxon>
        <taxon>Carduoideae</taxon>
        <taxon>Cardueae</taxon>
        <taxon>Carduinae</taxon>
        <taxon>Cynara</taxon>
    </lineage>
</organism>
<evidence type="ECO:0000313" key="2">
    <source>
        <dbReference type="Proteomes" id="UP000243975"/>
    </source>
</evidence>
<evidence type="ECO:0000313" key="1">
    <source>
        <dbReference type="EMBL" id="KVH95834.1"/>
    </source>
</evidence>
<name>A0A103XS71_CYNCS</name>
<gene>
    <name evidence="1" type="ORF">Ccrd_002085</name>
</gene>
<proteinExistence type="predicted"/>
<reference evidence="1 2" key="1">
    <citation type="journal article" date="2016" name="Sci. Rep.">
        <title>The genome sequence of the outbreeding globe artichoke constructed de novo incorporating a phase-aware low-pass sequencing strategy of F1 progeny.</title>
        <authorList>
            <person name="Scaglione D."/>
            <person name="Reyes-Chin-Wo S."/>
            <person name="Acquadro A."/>
            <person name="Froenicke L."/>
            <person name="Portis E."/>
            <person name="Beitel C."/>
            <person name="Tirone M."/>
            <person name="Mauro R."/>
            <person name="Lo Monaco A."/>
            <person name="Mauromicale G."/>
            <person name="Faccioli P."/>
            <person name="Cattivelli L."/>
            <person name="Rieseberg L."/>
            <person name="Michelmore R."/>
            <person name="Lanteri S."/>
        </authorList>
    </citation>
    <scope>NUCLEOTIDE SEQUENCE [LARGE SCALE GENOMIC DNA]</scope>
    <source>
        <strain evidence="1">2C</strain>
    </source>
</reference>
<dbReference type="AlphaFoldDB" id="A0A103XS71"/>
<dbReference type="Gramene" id="KVH95834">
    <property type="protein sequence ID" value="KVH95834"/>
    <property type="gene ID" value="Ccrd_002085"/>
</dbReference>
<feature type="non-terminal residue" evidence="1">
    <location>
        <position position="1"/>
    </location>
</feature>